<sequence length="179" mass="19706">MACDISASGSGPYPDQSRGQMCLTFSLNSFLPAHLHGVGEDADGTAKQMRAYLGTVGQPIKTTAWKVPAAFFALLLAVLAPVIVLFVQGQLSLWLIPLVALITWTFGSVSKPVLQQRVRDERIKRIPWDIDLRPMEQVRLDKEQGRQRRQTGVRYAVISGLTVAVVAAVLTAVLRQWLP</sequence>
<keyword evidence="3" id="KW-1185">Reference proteome</keyword>
<proteinExistence type="predicted"/>
<organism evidence="2 3">
    <name type="scientific">Geodermatophilus tzadiensis</name>
    <dbReference type="NCBI Taxonomy" id="1137988"/>
    <lineage>
        <taxon>Bacteria</taxon>
        <taxon>Bacillati</taxon>
        <taxon>Actinomycetota</taxon>
        <taxon>Actinomycetes</taxon>
        <taxon>Geodermatophilales</taxon>
        <taxon>Geodermatophilaceae</taxon>
        <taxon>Geodermatophilus</taxon>
    </lineage>
</organism>
<evidence type="ECO:0000313" key="3">
    <source>
        <dbReference type="Proteomes" id="UP000239210"/>
    </source>
</evidence>
<reference evidence="2 3" key="1">
    <citation type="submission" date="2018-03" db="EMBL/GenBank/DDBJ databases">
        <title>Genomic Encyclopedia of Archaeal and Bacterial Type Strains, Phase II (KMG-II): from individual species to whole genera.</title>
        <authorList>
            <person name="Goeker M."/>
        </authorList>
    </citation>
    <scope>NUCLEOTIDE SEQUENCE [LARGE SCALE GENOMIC DNA]</scope>
    <source>
        <strain evidence="2 3">DSM 45416</strain>
    </source>
</reference>
<dbReference type="Proteomes" id="UP000239210">
    <property type="component" value="Unassembled WGS sequence"/>
</dbReference>
<feature type="transmembrane region" description="Helical" evidence="1">
    <location>
        <begin position="93"/>
        <end position="114"/>
    </location>
</feature>
<dbReference type="EMBL" id="PVTG01000013">
    <property type="protein sequence ID" value="PRY47624.1"/>
    <property type="molecule type" value="Genomic_DNA"/>
</dbReference>
<protein>
    <submittedName>
        <fullName evidence="2">Uncharacterized protein</fullName>
    </submittedName>
</protein>
<dbReference type="AlphaFoldDB" id="A0A2T0TPH1"/>
<evidence type="ECO:0000313" key="2">
    <source>
        <dbReference type="EMBL" id="PRY47624.1"/>
    </source>
</evidence>
<evidence type="ECO:0000256" key="1">
    <source>
        <dbReference type="SAM" id="Phobius"/>
    </source>
</evidence>
<accession>A0A2T0TPH1</accession>
<gene>
    <name evidence="2" type="ORF">LY71_113126</name>
</gene>
<name>A0A2T0TPH1_9ACTN</name>
<keyword evidence="1" id="KW-0472">Membrane</keyword>
<feature type="transmembrane region" description="Helical" evidence="1">
    <location>
        <begin position="67"/>
        <end position="87"/>
    </location>
</feature>
<keyword evidence="1" id="KW-0812">Transmembrane</keyword>
<keyword evidence="1" id="KW-1133">Transmembrane helix</keyword>
<feature type="transmembrane region" description="Helical" evidence="1">
    <location>
        <begin position="155"/>
        <end position="178"/>
    </location>
</feature>
<comment type="caution">
    <text evidence="2">The sequence shown here is derived from an EMBL/GenBank/DDBJ whole genome shotgun (WGS) entry which is preliminary data.</text>
</comment>